<sequence>MGLCWLMDPNYKNIENKNGDSGSVLVYGNYNSDKNLVVERIYKYLPVDFKASTESKFYQFSLTKYTCLRPPCPIYTGYELNTNKSVALMNITSNYDGIYFDTNWFQARIIDREEHRLISRGYSDKRSNFQIENAFVHLPDPYTSCTKIEHQNCNKNQTETFTRDSNRCYKSEGCFPKITCNQLTPHCENGYTLVNWTKTDGCLNFVCDFMLLDTTK</sequence>
<reference evidence="1 2" key="1">
    <citation type="submission" date="2015-12" db="EMBL/GenBank/DDBJ databases">
        <title>Dictyostelia acquired genes for synthesis and detection of signals that induce cell-type specialization by lateral gene transfer from prokaryotes.</title>
        <authorList>
            <person name="Gloeckner G."/>
            <person name="Schaap P."/>
        </authorList>
    </citation>
    <scope>NUCLEOTIDE SEQUENCE [LARGE SCALE GENOMIC DNA]</scope>
    <source>
        <strain evidence="1 2">TK</strain>
    </source>
</reference>
<protein>
    <submittedName>
        <fullName evidence="1">Uncharacterized protein</fullName>
    </submittedName>
</protein>
<accession>A0A151ZB45</accession>
<dbReference type="InterPro" id="IPR040405">
    <property type="entry name" value="DDB_G0275255-like"/>
</dbReference>
<dbReference type="AlphaFoldDB" id="A0A151ZB45"/>
<keyword evidence="2" id="KW-1185">Reference proteome</keyword>
<dbReference type="OMA" id="DWENINC"/>
<dbReference type="PANTHER" id="PTHR34411:SF5">
    <property type="entry name" value="DUF6748 DOMAIN-CONTAINING PROTEIN"/>
    <property type="match status" value="1"/>
</dbReference>
<name>A0A151ZB45_TIELA</name>
<dbReference type="EMBL" id="LODT01000035">
    <property type="protein sequence ID" value="KYQ91167.1"/>
    <property type="molecule type" value="Genomic_DNA"/>
</dbReference>
<gene>
    <name evidence="1" type="ORF">DLAC_11709</name>
</gene>
<organism evidence="1 2">
    <name type="scientific">Tieghemostelium lacteum</name>
    <name type="common">Slime mold</name>
    <name type="synonym">Dictyostelium lacteum</name>
    <dbReference type="NCBI Taxonomy" id="361077"/>
    <lineage>
        <taxon>Eukaryota</taxon>
        <taxon>Amoebozoa</taxon>
        <taxon>Evosea</taxon>
        <taxon>Eumycetozoa</taxon>
        <taxon>Dictyostelia</taxon>
        <taxon>Dictyosteliales</taxon>
        <taxon>Raperosteliaceae</taxon>
        <taxon>Tieghemostelium</taxon>
    </lineage>
</organism>
<evidence type="ECO:0000313" key="2">
    <source>
        <dbReference type="Proteomes" id="UP000076078"/>
    </source>
</evidence>
<dbReference type="PANTHER" id="PTHR34411">
    <property type="entry name" value="DUF6748 DOMAIN-CONTAINING PROTEIN-RELATED"/>
    <property type="match status" value="1"/>
</dbReference>
<dbReference type="OrthoDB" id="18792at2759"/>
<evidence type="ECO:0000313" key="1">
    <source>
        <dbReference type="EMBL" id="KYQ91167.1"/>
    </source>
</evidence>
<dbReference type="Proteomes" id="UP000076078">
    <property type="component" value="Unassembled WGS sequence"/>
</dbReference>
<dbReference type="InParanoid" id="A0A151ZB45"/>
<proteinExistence type="predicted"/>
<comment type="caution">
    <text evidence="1">The sequence shown here is derived from an EMBL/GenBank/DDBJ whole genome shotgun (WGS) entry which is preliminary data.</text>
</comment>